<dbReference type="EMBL" id="CM009757">
    <property type="protein sequence ID" value="PUZ42060.1"/>
    <property type="molecule type" value="Genomic_DNA"/>
</dbReference>
<keyword evidence="3" id="KW-1185">Reference proteome</keyword>
<evidence type="ECO:0000313" key="2">
    <source>
        <dbReference type="EMBL" id="PUZ42060.1"/>
    </source>
</evidence>
<dbReference type="AlphaFoldDB" id="A0A2T7CFC7"/>
<accession>A0A2T7CFC7</accession>
<gene>
    <name evidence="2" type="ORF">GQ55_9G553900</name>
</gene>
<evidence type="ECO:0000313" key="3">
    <source>
        <dbReference type="Proteomes" id="UP000244336"/>
    </source>
</evidence>
<feature type="compositionally biased region" description="Low complexity" evidence="1">
    <location>
        <begin position="1"/>
        <end position="15"/>
    </location>
</feature>
<feature type="region of interest" description="Disordered" evidence="1">
    <location>
        <begin position="1"/>
        <end position="62"/>
    </location>
</feature>
<feature type="region of interest" description="Disordered" evidence="1">
    <location>
        <begin position="124"/>
        <end position="185"/>
    </location>
</feature>
<sequence>MTLSLSPSLPRASLAGRTTAPHPRTGAPASKSGAPKAASRRSTSPSARAAHGRPAPGSSLCRVPEADDATAAVGYYAPAADLDGASRAQRSTARLGRRARWRRVFPRSRATSLRLYLNDGGRCGEPYQFGRRTTRSREPWPSPSHRRGVPDLDESCGSTCSSSNGERKERDRAERERKPDLGSIQRDNIRGRGVLLCGMEKKI</sequence>
<protein>
    <submittedName>
        <fullName evidence="2">Uncharacterized protein</fullName>
    </submittedName>
</protein>
<dbReference type="Proteomes" id="UP000244336">
    <property type="component" value="Chromosome 9"/>
</dbReference>
<name>A0A2T7CFC7_9POAL</name>
<proteinExistence type="predicted"/>
<feature type="compositionally biased region" description="Low complexity" evidence="1">
    <location>
        <begin position="26"/>
        <end position="49"/>
    </location>
</feature>
<dbReference type="Gramene" id="PUZ42060">
    <property type="protein sequence ID" value="PUZ42060"/>
    <property type="gene ID" value="GQ55_9G553900"/>
</dbReference>
<reference evidence="2 3" key="1">
    <citation type="submission" date="2018-04" db="EMBL/GenBank/DDBJ databases">
        <title>WGS assembly of Panicum hallii var. hallii HAL2.</title>
        <authorList>
            <person name="Lovell J."/>
            <person name="Jenkins J."/>
            <person name="Lowry D."/>
            <person name="Mamidi S."/>
            <person name="Sreedasyam A."/>
            <person name="Weng X."/>
            <person name="Barry K."/>
            <person name="Bonette J."/>
            <person name="Campitelli B."/>
            <person name="Daum C."/>
            <person name="Gordon S."/>
            <person name="Gould B."/>
            <person name="Lipzen A."/>
            <person name="MacQueen A."/>
            <person name="Palacio-Mejia J."/>
            <person name="Plott C."/>
            <person name="Shakirov E."/>
            <person name="Shu S."/>
            <person name="Yoshinaga Y."/>
            <person name="Zane M."/>
            <person name="Rokhsar D."/>
            <person name="Grimwood J."/>
            <person name="Schmutz J."/>
            <person name="Juenger T."/>
        </authorList>
    </citation>
    <scope>NUCLEOTIDE SEQUENCE [LARGE SCALE GENOMIC DNA]</scope>
    <source>
        <strain evidence="3">cv. HAL2</strain>
    </source>
</reference>
<feature type="compositionally biased region" description="Basic and acidic residues" evidence="1">
    <location>
        <begin position="165"/>
        <end position="180"/>
    </location>
</feature>
<organism evidence="2 3">
    <name type="scientific">Panicum hallii var. hallii</name>
    <dbReference type="NCBI Taxonomy" id="1504633"/>
    <lineage>
        <taxon>Eukaryota</taxon>
        <taxon>Viridiplantae</taxon>
        <taxon>Streptophyta</taxon>
        <taxon>Embryophyta</taxon>
        <taxon>Tracheophyta</taxon>
        <taxon>Spermatophyta</taxon>
        <taxon>Magnoliopsida</taxon>
        <taxon>Liliopsida</taxon>
        <taxon>Poales</taxon>
        <taxon>Poaceae</taxon>
        <taxon>PACMAD clade</taxon>
        <taxon>Panicoideae</taxon>
        <taxon>Panicodae</taxon>
        <taxon>Paniceae</taxon>
        <taxon>Panicinae</taxon>
        <taxon>Panicum</taxon>
        <taxon>Panicum sect. Panicum</taxon>
    </lineage>
</organism>
<evidence type="ECO:0000256" key="1">
    <source>
        <dbReference type="SAM" id="MobiDB-lite"/>
    </source>
</evidence>